<sequence length="190" mass="19706">MSGALPGATHKAAAQEYFIGTILTFAGNFCPRNFAPADGRLLPIAQYTALFSLIGTTYGGDGRTTLGLPNLNGRLGMGQGRGPGLTNRVMGSLQGQTSVTLTQNNLAPHTHAVNATNLDGDKAGPGDKLLAAARRGGVGDETIYSEQAPNVEMSTQMITATGGSQPLPTLDPFLVMTRCIALDGLYPSRS</sequence>
<protein>
    <recommendedName>
        <fullName evidence="1">Phage tail collar domain-containing protein</fullName>
    </recommendedName>
</protein>
<accession>A0A1P8N2A7</accession>
<keyword evidence="2" id="KW-0614">Plasmid</keyword>
<keyword evidence="3" id="KW-1185">Reference proteome</keyword>
<evidence type="ECO:0000259" key="1">
    <source>
        <dbReference type="Pfam" id="PF07484"/>
    </source>
</evidence>
<proteinExistence type="predicted"/>
<dbReference type="Proteomes" id="UP000186336">
    <property type="component" value="Plasmid pDOK1-4-5"/>
</dbReference>
<evidence type="ECO:0000313" key="2">
    <source>
        <dbReference type="EMBL" id="APX14319.1"/>
    </source>
</evidence>
<dbReference type="SUPFAM" id="SSF88874">
    <property type="entry name" value="Receptor-binding domain of short tail fibre protein gp12"/>
    <property type="match status" value="1"/>
</dbReference>
<dbReference type="KEGG" id="tom:BWR18_20895"/>
<dbReference type="InterPro" id="IPR037053">
    <property type="entry name" value="Phage_tail_collar_dom_sf"/>
</dbReference>
<name>A0A1P8N2A7_9RHOB</name>
<reference evidence="2 3" key="1">
    <citation type="submission" date="2017-01" db="EMBL/GenBank/DDBJ databases">
        <title>Complete genome of Tateyamaria omphalii DOK1-4 isolated from seawater in Dokdo.</title>
        <authorList>
            <person name="Kim J.H."/>
            <person name="Chi W.-J."/>
        </authorList>
    </citation>
    <scope>NUCLEOTIDE SEQUENCE [LARGE SCALE GENOMIC DNA]</scope>
    <source>
        <strain evidence="2 3">DOK1-4</strain>
        <plasmid evidence="2 3">pDOK1-4-5</plasmid>
    </source>
</reference>
<dbReference type="InterPro" id="IPR011083">
    <property type="entry name" value="Phage_tail_collar_dom"/>
</dbReference>
<geneLocation type="plasmid" evidence="2 3">
    <name>pDOK1-4-5</name>
</geneLocation>
<dbReference type="Pfam" id="PF07484">
    <property type="entry name" value="Collar"/>
    <property type="match status" value="1"/>
</dbReference>
<dbReference type="Gene3D" id="3.90.1340.10">
    <property type="entry name" value="Phage tail collar domain"/>
    <property type="match status" value="1"/>
</dbReference>
<organism evidence="2 3">
    <name type="scientific">Tateyamaria omphalii</name>
    <dbReference type="NCBI Taxonomy" id="299262"/>
    <lineage>
        <taxon>Bacteria</taxon>
        <taxon>Pseudomonadati</taxon>
        <taxon>Pseudomonadota</taxon>
        <taxon>Alphaproteobacteria</taxon>
        <taxon>Rhodobacterales</taxon>
        <taxon>Roseobacteraceae</taxon>
        <taxon>Tateyamaria</taxon>
    </lineage>
</organism>
<gene>
    <name evidence="2" type="ORF">BWR18_20895</name>
</gene>
<feature type="domain" description="Phage tail collar" evidence="1">
    <location>
        <begin position="20"/>
        <end position="74"/>
    </location>
</feature>
<dbReference type="EMBL" id="CP019317">
    <property type="protein sequence ID" value="APX14319.1"/>
    <property type="molecule type" value="Genomic_DNA"/>
</dbReference>
<evidence type="ECO:0000313" key="3">
    <source>
        <dbReference type="Proteomes" id="UP000186336"/>
    </source>
</evidence>
<dbReference type="AlphaFoldDB" id="A0A1P8N2A7"/>